<feature type="non-terminal residue" evidence="3">
    <location>
        <position position="89"/>
    </location>
</feature>
<comment type="caution">
    <text evidence="3">The sequence shown here is derived from an EMBL/GenBank/DDBJ whole genome shotgun (WGS) entry which is preliminary data.</text>
</comment>
<organism evidence="3 4">
    <name type="scientific">Coptotermes formosanus</name>
    <name type="common">Formosan subterranean termite</name>
    <dbReference type="NCBI Taxonomy" id="36987"/>
    <lineage>
        <taxon>Eukaryota</taxon>
        <taxon>Metazoa</taxon>
        <taxon>Ecdysozoa</taxon>
        <taxon>Arthropoda</taxon>
        <taxon>Hexapoda</taxon>
        <taxon>Insecta</taxon>
        <taxon>Pterygota</taxon>
        <taxon>Neoptera</taxon>
        <taxon>Polyneoptera</taxon>
        <taxon>Dictyoptera</taxon>
        <taxon>Blattodea</taxon>
        <taxon>Blattoidea</taxon>
        <taxon>Termitoidae</taxon>
        <taxon>Rhinotermitidae</taxon>
        <taxon>Coptotermes</taxon>
    </lineage>
</organism>
<keyword evidence="2" id="KW-0808">Transferase</keyword>
<proteinExistence type="predicted"/>
<dbReference type="OrthoDB" id="3226at2759"/>
<protein>
    <recommendedName>
        <fullName evidence="5">L-Fucosyltransferase</fullName>
    </recommendedName>
</protein>
<keyword evidence="4" id="KW-1185">Reference proteome</keyword>
<dbReference type="InParanoid" id="A0A6L2Q827"/>
<evidence type="ECO:0008006" key="5">
    <source>
        <dbReference type="Google" id="ProtNLM"/>
    </source>
</evidence>
<feature type="non-terminal residue" evidence="3">
    <location>
        <position position="1"/>
    </location>
</feature>
<name>A0A6L2Q827_COPFO</name>
<dbReference type="EMBL" id="BLKM01001497">
    <property type="protein sequence ID" value="GFG40080.1"/>
    <property type="molecule type" value="Genomic_DNA"/>
</dbReference>
<reference evidence="4" key="1">
    <citation type="submission" date="2020-01" db="EMBL/GenBank/DDBJ databases">
        <title>Draft genome sequence of the Termite Coptotermes fromosanus.</title>
        <authorList>
            <person name="Itakura S."/>
            <person name="Yosikawa Y."/>
            <person name="Umezawa K."/>
        </authorList>
    </citation>
    <scope>NUCLEOTIDE SEQUENCE [LARGE SCALE GENOMIC DNA]</scope>
</reference>
<dbReference type="AlphaFoldDB" id="A0A6L2Q827"/>
<evidence type="ECO:0000313" key="3">
    <source>
        <dbReference type="EMBL" id="GFG40080.1"/>
    </source>
</evidence>
<evidence type="ECO:0000313" key="4">
    <source>
        <dbReference type="Proteomes" id="UP000502823"/>
    </source>
</evidence>
<dbReference type="Proteomes" id="UP000502823">
    <property type="component" value="Unassembled WGS sequence"/>
</dbReference>
<dbReference type="Pfam" id="PF01531">
    <property type="entry name" value="Glyco_transf_11"/>
    <property type="match status" value="1"/>
</dbReference>
<evidence type="ECO:0000256" key="1">
    <source>
        <dbReference type="ARBA" id="ARBA00022676"/>
    </source>
</evidence>
<sequence length="89" mass="10423">EFPIQVKANEIDHFNGSILLPRYAQLPIYIAPVVKEVRQMFQFKEHLVDESQRLLHNASRGVKNITYVGVHVRRTDYEGHLKKYFKVSA</sequence>
<evidence type="ECO:0000256" key="2">
    <source>
        <dbReference type="ARBA" id="ARBA00022679"/>
    </source>
</evidence>
<accession>A0A6L2Q827</accession>
<gene>
    <name evidence="3" type="ORF">Cfor_05452</name>
</gene>
<keyword evidence="1" id="KW-0328">Glycosyltransferase</keyword>
<dbReference type="GO" id="GO:0005975">
    <property type="term" value="P:carbohydrate metabolic process"/>
    <property type="evidence" value="ECO:0007669"/>
    <property type="project" value="InterPro"/>
</dbReference>
<dbReference type="GO" id="GO:0016020">
    <property type="term" value="C:membrane"/>
    <property type="evidence" value="ECO:0007669"/>
    <property type="project" value="InterPro"/>
</dbReference>
<dbReference type="InterPro" id="IPR002516">
    <property type="entry name" value="Glyco_trans_11"/>
</dbReference>
<dbReference type="GO" id="GO:0008107">
    <property type="term" value="F:galactoside 2-alpha-L-fucosyltransferase activity"/>
    <property type="evidence" value="ECO:0007669"/>
    <property type="project" value="InterPro"/>
</dbReference>